<gene>
    <name evidence="2" type="ORF">B5807_09336</name>
</gene>
<dbReference type="EMBL" id="KZ107855">
    <property type="protein sequence ID" value="OSS45110.1"/>
    <property type="molecule type" value="Genomic_DNA"/>
</dbReference>
<dbReference type="InParanoid" id="A0A1Y2LMZ0"/>
<proteinExistence type="predicted"/>
<dbReference type="Proteomes" id="UP000193240">
    <property type="component" value="Unassembled WGS sequence"/>
</dbReference>
<evidence type="ECO:0000256" key="1">
    <source>
        <dbReference type="SAM" id="MobiDB-lite"/>
    </source>
</evidence>
<sequence>MPPYRNRRQRADRYRPWDNIPSGRTSRTTKPDSNRREAKVSEEQMGEERVDEDWVGSSLLSAMDKMDLHVDEMLNAGAQPLPPQGTASMKSSTDTAAIRDLIHQEITHIVDRKVSAIVDAVVTERIGSLAATNLTSNSASLDARDRRVLRDLDMLHHHEADLNKKLVERLFQANTLTREHPEQRFARTTSNLKGTDSVASVLVSHVEALVAKVEGLQKRVRELGQALTKKDDGLPY</sequence>
<dbReference type="AlphaFoldDB" id="A0A1Y2LMZ0"/>
<protein>
    <submittedName>
        <fullName evidence="2">Uncharacterized protein</fullName>
    </submittedName>
</protein>
<feature type="compositionally biased region" description="Basic and acidic residues" evidence="1">
    <location>
        <begin position="29"/>
        <end position="48"/>
    </location>
</feature>
<evidence type="ECO:0000313" key="2">
    <source>
        <dbReference type="EMBL" id="OSS45110.1"/>
    </source>
</evidence>
<reference evidence="2 3" key="1">
    <citation type="journal article" date="2017" name="Genome Announc.">
        <title>Genome sequence of the saprophytic ascomycete Epicoccum nigrum ICMP 19927 strain isolated from New Zealand.</title>
        <authorList>
            <person name="Fokin M."/>
            <person name="Fleetwood D."/>
            <person name="Weir B.S."/>
            <person name="Villas-Boas S.G."/>
        </authorList>
    </citation>
    <scope>NUCLEOTIDE SEQUENCE [LARGE SCALE GENOMIC DNA]</scope>
    <source>
        <strain evidence="2 3">ICMP 19927</strain>
    </source>
</reference>
<evidence type="ECO:0000313" key="3">
    <source>
        <dbReference type="Proteomes" id="UP000193240"/>
    </source>
</evidence>
<keyword evidence="3" id="KW-1185">Reference proteome</keyword>
<name>A0A1Y2LMZ0_EPING</name>
<accession>A0A1Y2LMZ0</accession>
<feature type="region of interest" description="Disordered" evidence="1">
    <location>
        <begin position="1"/>
        <end position="53"/>
    </location>
</feature>
<organism evidence="2 3">
    <name type="scientific">Epicoccum nigrum</name>
    <name type="common">Soil fungus</name>
    <name type="synonym">Epicoccum purpurascens</name>
    <dbReference type="NCBI Taxonomy" id="105696"/>
    <lineage>
        <taxon>Eukaryota</taxon>
        <taxon>Fungi</taxon>
        <taxon>Dikarya</taxon>
        <taxon>Ascomycota</taxon>
        <taxon>Pezizomycotina</taxon>
        <taxon>Dothideomycetes</taxon>
        <taxon>Pleosporomycetidae</taxon>
        <taxon>Pleosporales</taxon>
        <taxon>Pleosporineae</taxon>
        <taxon>Didymellaceae</taxon>
        <taxon>Epicoccum</taxon>
    </lineage>
</organism>